<accession>A0A151AMA7</accession>
<dbReference type="SUPFAM" id="SSF89360">
    <property type="entry name" value="HesB-like domain"/>
    <property type="match status" value="1"/>
</dbReference>
<evidence type="ECO:0008006" key="3">
    <source>
        <dbReference type="Google" id="ProtNLM"/>
    </source>
</evidence>
<dbReference type="Proteomes" id="UP000075374">
    <property type="component" value="Unassembled WGS sequence"/>
</dbReference>
<comment type="caution">
    <text evidence="1">The sequence shown here is derived from an EMBL/GenBank/DDBJ whole genome shotgun (WGS) entry which is preliminary data.</text>
</comment>
<protein>
    <recommendedName>
        <fullName evidence="3">Iron-sulfur cluster insertion protein ErpA</fullName>
    </recommendedName>
</protein>
<dbReference type="EMBL" id="LTBB01000007">
    <property type="protein sequence ID" value="KYH28768.1"/>
    <property type="molecule type" value="Genomic_DNA"/>
</dbReference>
<dbReference type="STRING" id="1121305.CLCOL_14990"/>
<name>A0A151AMA7_9CLOT</name>
<dbReference type="PATRIC" id="fig|1121305.3.peg.1503"/>
<evidence type="ECO:0000313" key="1">
    <source>
        <dbReference type="EMBL" id="KYH28768.1"/>
    </source>
</evidence>
<gene>
    <name evidence="1" type="ORF">CLCOL_14990</name>
</gene>
<proteinExistence type="predicted"/>
<reference evidence="1 2" key="1">
    <citation type="submission" date="2016-02" db="EMBL/GenBank/DDBJ databases">
        <title>Genome sequence of Clostridium colicanis DSM 13634.</title>
        <authorList>
            <person name="Poehlein A."/>
            <person name="Daniel R."/>
        </authorList>
    </citation>
    <scope>NUCLEOTIDE SEQUENCE [LARGE SCALE GENOMIC DNA]</scope>
    <source>
        <strain evidence="1 2">DSM 13634</strain>
    </source>
</reference>
<evidence type="ECO:0000313" key="2">
    <source>
        <dbReference type="Proteomes" id="UP000075374"/>
    </source>
</evidence>
<organism evidence="1 2">
    <name type="scientific">Clostridium colicanis DSM 13634</name>
    <dbReference type="NCBI Taxonomy" id="1121305"/>
    <lineage>
        <taxon>Bacteria</taxon>
        <taxon>Bacillati</taxon>
        <taxon>Bacillota</taxon>
        <taxon>Clostridia</taxon>
        <taxon>Eubacteriales</taxon>
        <taxon>Clostridiaceae</taxon>
        <taxon>Clostridium</taxon>
    </lineage>
</organism>
<dbReference type="RefSeq" id="WP_061858352.1">
    <property type="nucleotide sequence ID" value="NZ_LTBB01000007.1"/>
</dbReference>
<keyword evidence="2" id="KW-1185">Reference proteome</keyword>
<sequence length="125" mass="14501">MNKLLKIVLSKEAYRELKKLLEANSKDYSCIRLSYYKGCCKSSNVEIYLDDFEYKEKYISQNIDDIIFIYDEELIRNIKSIELKYENSSFMIKTTHVNPVSRDCSSCRSGCDSKGNCSSCSGCRH</sequence>
<dbReference type="Gene3D" id="2.60.300.12">
    <property type="entry name" value="HesB-like domain"/>
    <property type="match status" value="1"/>
</dbReference>
<dbReference type="AlphaFoldDB" id="A0A151AMA7"/>
<dbReference type="InterPro" id="IPR035903">
    <property type="entry name" value="HesB-like_dom_sf"/>
</dbReference>